<dbReference type="GO" id="GO:0003676">
    <property type="term" value="F:nucleic acid binding"/>
    <property type="evidence" value="ECO:0007669"/>
    <property type="project" value="InterPro"/>
</dbReference>
<dbReference type="Gene3D" id="3.30.420.10">
    <property type="entry name" value="Ribonuclease H-like superfamily/Ribonuclease H"/>
    <property type="match status" value="1"/>
</dbReference>
<comment type="caution">
    <text evidence="3">The sequence shown here is derived from an EMBL/GenBank/DDBJ whole genome shotgun (WGS) entry which is preliminary data.</text>
</comment>
<accession>A0A9X7BDM4</accession>
<protein>
    <recommendedName>
        <fullName evidence="2">Integrase catalytic domain-containing protein</fullName>
    </recommendedName>
</protein>
<dbReference type="SUPFAM" id="SSF53098">
    <property type="entry name" value="Ribonuclease H-like"/>
    <property type="match status" value="1"/>
</dbReference>
<dbReference type="PANTHER" id="PTHR46889">
    <property type="entry name" value="TRANSPOSASE INSF FOR INSERTION SEQUENCE IS3B-RELATED"/>
    <property type="match status" value="1"/>
</dbReference>
<dbReference type="NCBIfam" id="NF033516">
    <property type="entry name" value="transpos_IS3"/>
    <property type="match status" value="1"/>
</dbReference>
<name>A0A9X7BDM4_BACCE</name>
<proteinExistence type="predicted"/>
<dbReference type="Proteomes" id="UP000226257">
    <property type="component" value="Unassembled WGS sequence"/>
</dbReference>
<dbReference type="Pfam" id="PF13276">
    <property type="entry name" value="HTH_21"/>
    <property type="match status" value="1"/>
</dbReference>
<dbReference type="InterPro" id="IPR001584">
    <property type="entry name" value="Integrase_cat-core"/>
</dbReference>
<dbReference type="InterPro" id="IPR012337">
    <property type="entry name" value="RNaseH-like_sf"/>
</dbReference>
<dbReference type="PANTHER" id="PTHR46889:SF4">
    <property type="entry name" value="TRANSPOSASE INSO FOR INSERTION SEQUENCE ELEMENT IS911B-RELATED"/>
    <property type="match status" value="1"/>
</dbReference>
<comment type="function">
    <text evidence="1">Involved in the transposition of the insertion sequence.</text>
</comment>
<dbReference type="PROSITE" id="PS50994">
    <property type="entry name" value="INTEGRASE"/>
    <property type="match status" value="1"/>
</dbReference>
<dbReference type="InterPro" id="IPR048020">
    <property type="entry name" value="Transpos_IS3"/>
</dbReference>
<dbReference type="EMBL" id="NVDQ01000017">
    <property type="protein sequence ID" value="PFV08637.1"/>
    <property type="molecule type" value="Genomic_DNA"/>
</dbReference>
<evidence type="ECO:0000313" key="4">
    <source>
        <dbReference type="Proteomes" id="UP000226257"/>
    </source>
</evidence>
<evidence type="ECO:0000313" key="3">
    <source>
        <dbReference type="EMBL" id="PFV08637.1"/>
    </source>
</evidence>
<dbReference type="InterPro" id="IPR050900">
    <property type="entry name" value="Transposase_IS3/IS150/IS904"/>
</dbReference>
<dbReference type="InterPro" id="IPR025948">
    <property type="entry name" value="HTH-like_dom"/>
</dbReference>
<evidence type="ECO:0000259" key="2">
    <source>
        <dbReference type="PROSITE" id="PS50994"/>
    </source>
</evidence>
<sequence length="227" mass="27201">MSKIGECERDPDINGSYGYRRICIWLKKYYGLQVNHKRVYRLMRRMGLQAKIRKKKWRHFGLKEQCVVSENLLNREFSTTRPNEKWVTDITYLTFNTKRIYLSVILDLYNNEVVAYQMSEYNNLKLVTDTVNKALRKRKVHETVLHSDRGYQYTSKKYNQLLKKNKITVSMSRKGNCYDNACIESFFSHFKAEVFKATKRYMSYYNNKRFQKRLNNLSPIEFGTKAA</sequence>
<dbReference type="Pfam" id="PF00665">
    <property type="entry name" value="rve"/>
    <property type="match status" value="1"/>
</dbReference>
<dbReference type="InterPro" id="IPR036397">
    <property type="entry name" value="RNaseH_sf"/>
</dbReference>
<gene>
    <name evidence="3" type="ORF">COK98_08870</name>
</gene>
<organism evidence="3 4">
    <name type="scientific">Bacillus cereus</name>
    <dbReference type="NCBI Taxonomy" id="1396"/>
    <lineage>
        <taxon>Bacteria</taxon>
        <taxon>Bacillati</taxon>
        <taxon>Bacillota</taxon>
        <taxon>Bacilli</taxon>
        <taxon>Bacillales</taxon>
        <taxon>Bacillaceae</taxon>
        <taxon>Bacillus</taxon>
        <taxon>Bacillus cereus group</taxon>
    </lineage>
</organism>
<reference evidence="3 4" key="1">
    <citation type="submission" date="2017-09" db="EMBL/GenBank/DDBJ databases">
        <title>Large-scale bioinformatics analysis of Bacillus genomes uncovers conserved roles of natural products in bacterial physiology.</title>
        <authorList>
            <consortium name="Agbiome Team Llc"/>
            <person name="Bleich R.M."/>
            <person name="Grubbs K.J."/>
            <person name="Santa Maria K.C."/>
            <person name="Allen S.E."/>
            <person name="Farag S."/>
            <person name="Shank E.A."/>
            <person name="Bowers A."/>
        </authorList>
    </citation>
    <scope>NUCLEOTIDE SEQUENCE [LARGE SCALE GENOMIC DNA]</scope>
    <source>
        <strain evidence="3 4">AFS060282</strain>
    </source>
</reference>
<dbReference type="GO" id="GO:0015074">
    <property type="term" value="P:DNA integration"/>
    <property type="evidence" value="ECO:0007669"/>
    <property type="project" value="InterPro"/>
</dbReference>
<feature type="domain" description="Integrase catalytic" evidence="2">
    <location>
        <begin position="78"/>
        <end position="227"/>
    </location>
</feature>
<dbReference type="AlphaFoldDB" id="A0A9X7BDM4"/>
<evidence type="ECO:0000256" key="1">
    <source>
        <dbReference type="ARBA" id="ARBA00002286"/>
    </source>
</evidence>